<dbReference type="PROSITE" id="PS51374">
    <property type="entry name" value="NDPK_LIKE"/>
    <property type="match status" value="1"/>
</dbReference>
<dbReference type="KEGG" id="tpal:117639010"/>
<evidence type="ECO:0000313" key="8">
    <source>
        <dbReference type="Proteomes" id="UP000515158"/>
    </source>
</evidence>
<dbReference type="GO" id="GO:0005879">
    <property type="term" value="C:axonemal microtubule"/>
    <property type="evidence" value="ECO:0007669"/>
    <property type="project" value="TreeGrafter"/>
</dbReference>
<feature type="domain" description="DM10" evidence="7">
    <location>
        <begin position="6"/>
        <end position="94"/>
    </location>
</feature>
<protein>
    <submittedName>
        <fullName evidence="9">Nucleoside diphosphate kinase 7</fullName>
    </submittedName>
</protein>
<dbReference type="GeneID" id="117639010"/>
<evidence type="ECO:0000256" key="3">
    <source>
        <dbReference type="ARBA" id="ARBA00023212"/>
    </source>
</evidence>
<evidence type="ECO:0000256" key="2">
    <source>
        <dbReference type="ARBA" id="ARBA00022490"/>
    </source>
</evidence>
<evidence type="ECO:0000313" key="9">
    <source>
        <dbReference type="RefSeq" id="XP_034230198.1"/>
    </source>
</evidence>
<dbReference type="CDD" id="cd04412">
    <property type="entry name" value="NDPk7B"/>
    <property type="match status" value="1"/>
</dbReference>
<dbReference type="RefSeq" id="XP_034230198.1">
    <property type="nucleotide sequence ID" value="XM_034374307.1"/>
</dbReference>
<reference evidence="9" key="1">
    <citation type="submission" date="2025-08" db="UniProtKB">
        <authorList>
            <consortium name="RefSeq"/>
        </authorList>
    </citation>
    <scope>IDENTIFICATION</scope>
    <source>
        <tissue evidence="9">Total insect</tissue>
    </source>
</reference>
<dbReference type="CTD" id="41174"/>
<dbReference type="SMART" id="SM00562">
    <property type="entry name" value="NDK"/>
    <property type="match status" value="2"/>
</dbReference>
<keyword evidence="9" id="KW-0418">Kinase</keyword>
<dbReference type="AlphaFoldDB" id="A0A6P8XTG4"/>
<keyword evidence="3" id="KW-0206">Cytoskeleton</keyword>
<dbReference type="OrthoDB" id="270127at2759"/>
<dbReference type="GO" id="GO:0006241">
    <property type="term" value="P:CTP biosynthetic process"/>
    <property type="evidence" value="ECO:0007669"/>
    <property type="project" value="InterPro"/>
</dbReference>
<keyword evidence="9" id="KW-0808">Transferase</keyword>
<dbReference type="Gene3D" id="3.30.70.141">
    <property type="entry name" value="Nucleoside diphosphate kinase-like domain"/>
    <property type="match status" value="2"/>
</dbReference>
<dbReference type="GO" id="GO:0005813">
    <property type="term" value="C:centrosome"/>
    <property type="evidence" value="ECO:0007669"/>
    <property type="project" value="TreeGrafter"/>
</dbReference>
<name>A0A6P8XTG4_THRPL</name>
<dbReference type="SMART" id="SM00676">
    <property type="entry name" value="DM10"/>
    <property type="match status" value="1"/>
</dbReference>
<dbReference type="InterPro" id="IPR006602">
    <property type="entry name" value="DM10_dom"/>
</dbReference>
<comment type="caution">
    <text evidence="5">Lacks conserved residue(s) required for the propagation of feature annotation.</text>
</comment>
<keyword evidence="4" id="KW-0966">Cell projection</keyword>
<dbReference type="PRINTS" id="PR01243">
    <property type="entry name" value="NUCDPKINASE"/>
</dbReference>
<evidence type="ECO:0000256" key="4">
    <source>
        <dbReference type="ARBA" id="ARBA00023273"/>
    </source>
</evidence>
<dbReference type="FunCoup" id="A0A6P8XTG4">
    <property type="interactions" value="557"/>
</dbReference>
<dbReference type="Gene3D" id="2.30.29.170">
    <property type="match status" value="1"/>
</dbReference>
<dbReference type="PANTHER" id="PTHR43109">
    <property type="entry name" value="NUCLEOSIDE DIPHOSPHATE KINASE 7"/>
    <property type="match status" value="1"/>
</dbReference>
<gene>
    <name evidence="9" type="primary">LOC117639010</name>
</gene>
<dbReference type="InterPro" id="IPR036850">
    <property type="entry name" value="NDK-like_dom_sf"/>
</dbReference>
<keyword evidence="8" id="KW-1185">Reference proteome</keyword>
<dbReference type="GO" id="GO:0006183">
    <property type="term" value="P:GTP biosynthetic process"/>
    <property type="evidence" value="ECO:0007669"/>
    <property type="project" value="InterPro"/>
</dbReference>
<dbReference type="InterPro" id="IPR001564">
    <property type="entry name" value="Nucleoside_diP_kinase"/>
</dbReference>
<dbReference type="InParanoid" id="A0A6P8XTG4"/>
<evidence type="ECO:0000256" key="5">
    <source>
        <dbReference type="PROSITE-ProRule" id="PRU00706"/>
    </source>
</evidence>
<evidence type="ECO:0000256" key="6">
    <source>
        <dbReference type="RuleBase" id="RU004011"/>
    </source>
</evidence>
<dbReference type="PROSITE" id="PS51336">
    <property type="entry name" value="DM10"/>
    <property type="match status" value="1"/>
</dbReference>
<dbReference type="Pfam" id="PF00334">
    <property type="entry name" value="NDK"/>
    <property type="match status" value="2"/>
</dbReference>
<dbReference type="GO" id="GO:0004550">
    <property type="term" value="F:nucleoside diphosphate kinase activity"/>
    <property type="evidence" value="ECO:0007669"/>
    <property type="project" value="InterPro"/>
</dbReference>
<dbReference type="GO" id="GO:0006228">
    <property type="term" value="P:UTP biosynthetic process"/>
    <property type="evidence" value="ECO:0007669"/>
    <property type="project" value="InterPro"/>
</dbReference>
<keyword evidence="2" id="KW-0963">Cytoplasm</keyword>
<dbReference type="Proteomes" id="UP000515158">
    <property type="component" value="Unplaced"/>
</dbReference>
<dbReference type="SUPFAM" id="SSF54919">
    <property type="entry name" value="Nucleoside diphosphate kinase, NDK"/>
    <property type="match status" value="2"/>
</dbReference>
<organism evidence="9">
    <name type="scientific">Thrips palmi</name>
    <name type="common">Melon thrips</name>
    <dbReference type="NCBI Taxonomy" id="161013"/>
    <lineage>
        <taxon>Eukaryota</taxon>
        <taxon>Metazoa</taxon>
        <taxon>Ecdysozoa</taxon>
        <taxon>Arthropoda</taxon>
        <taxon>Hexapoda</taxon>
        <taxon>Insecta</taxon>
        <taxon>Pterygota</taxon>
        <taxon>Neoptera</taxon>
        <taxon>Paraneoptera</taxon>
        <taxon>Thysanoptera</taxon>
        <taxon>Terebrantia</taxon>
        <taxon>Thripoidea</taxon>
        <taxon>Thripidae</taxon>
        <taxon>Thrips</taxon>
    </lineage>
</organism>
<dbReference type="FunFam" id="3.30.70.141:FF:000004">
    <property type="entry name" value="Nucleoside diphosphate kinase 7"/>
    <property type="match status" value="1"/>
</dbReference>
<comment type="subcellular location">
    <subcellularLocation>
        <location evidence="1">Cytoplasm</location>
        <location evidence="1">Cytoskeleton</location>
        <location evidence="1">Cilium axoneme</location>
    </subcellularLocation>
</comment>
<dbReference type="Pfam" id="PF06565">
    <property type="entry name" value="DM10_dom"/>
    <property type="match status" value="1"/>
</dbReference>
<evidence type="ECO:0000259" key="7">
    <source>
        <dbReference type="PROSITE" id="PS51336"/>
    </source>
</evidence>
<evidence type="ECO:0000256" key="1">
    <source>
        <dbReference type="ARBA" id="ARBA00004430"/>
    </source>
</evidence>
<dbReference type="InterPro" id="IPR037993">
    <property type="entry name" value="NDPk7B"/>
</dbReference>
<dbReference type="PANTHER" id="PTHR43109:SF2">
    <property type="entry name" value="NUCLEOSIDE DIPHOSPHATE KINASE 7"/>
    <property type="match status" value="1"/>
</dbReference>
<accession>A0A6P8XTG4</accession>
<sequence length="383" mass="43136">MDEDLSNVRYTFKGEWKEVENCKVTEFLITYFAVDGSIELFDIKKHRLFLKRNKCHKVALKDLFVGNSVNIFSRQIIITDYGDSTTQQRLSVKMQKTFGLIKPNQIRNLGAILEAVQEGGFTVSRMRMINLTRDQGLDVYREMKETAQQSEMVTHLLSGPVVVLELLGNSAIQSWSDFVGPMDPDDARKTFPASLIARYGQDCIKNGFYASNNPEEVEHLLSNFFPERGNNTPYPVTSLACKLKNSTCCIVKPHAFQMGLLGPIISAIQKKGFEISGLRLVLLDRSAAEEFLEIYCTILPEYPAMVTQLSSGSCVAMEISGKDNNVPTVFREFAGPSDPDLAKKLRPDSLRARFGVDKIMNAVHCTDLPDDAELELEYFFRLL</sequence>
<comment type="similarity">
    <text evidence="5 6">Belongs to the NDK family.</text>
</comment>
<proteinExistence type="inferred from homology"/>
<dbReference type="InterPro" id="IPR034907">
    <property type="entry name" value="NDK-like_dom"/>
</dbReference>